<dbReference type="Proteomes" id="UP000677244">
    <property type="component" value="Unassembled WGS sequence"/>
</dbReference>
<evidence type="ECO:0000313" key="1">
    <source>
        <dbReference type="EMBL" id="MBO9205406.1"/>
    </source>
</evidence>
<protein>
    <recommendedName>
        <fullName evidence="3">RHS repeat-associated core domain-containing protein</fullName>
    </recommendedName>
</protein>
<evidence type="ECO:0000313" key="2">
    <source>
        <dbReference type="Proteomes" id="UP000677244"/>
    </source>
</evidence>
<name>A0ABS3Z7G8_9BACT</name>
<reference evidence="1 2" key="1">
    <citation type="submission" date="2021-03" db="EMBL/GenBank/DDBJ databases">
        <title>Assistant Professor.</title>
        <authorList>
            <person name="Huq M.A."/>
        </authorList>
    </citation>
    <scope>NUCLEOTIDE SEQUENCE [LARGE SCALE GENOMIC DNA]</scope>
    <source>
        <strain evidence="1 2">MAH-29</strain>
    </source>
</reference>
<evidence type="ECO:0008006" key="3">
    <source>
        <dbReference type="Google" id="ProtNLM"/>
    </source>
</evidence>
<dbReference type="EMBL" id="JAGHKO010000024">
    <property type="protein sequence ID" value="MBO9205406.1"/>
    <property type="molecule type" value="Genomic_DNA"/>
</dbReference>
<keyword evidence="2" id="KW-1185">Reference proteome</keyword>
<dbReference type="Gene3D" id="2.180.10.10">
    <property type="entry name" value="RHS repeat-associated core"/>
    <property type="match status" value="1"/>
</dbReference>
<dbReference type="InterPro" id="IPR022385">
    <property type="entry name" value="Rhs_assc_core"/>
</dbReference>
<gene>
    <name evidence="1" type="ORF">J7I42_34270</name>
</gene>
<organism evidence="1 2">
    <name type="scientific">Niastella soli</name>
    <dbReference type="NCBI Taxonomy" id="2821487"/>
    <lineage>
        <taxon>Bacteria</taxon>
        <taxon>Pseudomonadati</taxon>
        <taxon>Bacteroidota</taxon>
        <taxon>Chitinophagia</taxon>
        <taxon>Chitinophagales</taxon>
        <taxon>Chitinophagaceae</taxon>
        <taxon>Niastella</taxon>
    </lineage>
</organism>
<proteinExistence type="predicted"/>
<comment type="caution">
    <text evidence="1">The sequence shown here is derived from an EMBL/GenBank/DDBJ whole genome shotgun (WGS) entry which is preliminary data.</text>
</comment>
<dbReference type="NCBIfam" id="TIGR03696">
    <property type="entry name" value="Rhs_assc_core"/>
    <property type="match status" value="1"/>
</dbReference>
<sequence>MRLKNRQFIKVSLLEETHYYPFGMTMAGISSKALGFGEPGNQYKYNGKEQQSNEFADKSGLEWYDYGARMYDNQVGRFFTVDALSDSFTIYSPYQFAGNEVPNAIDLDGRKPLSQHVINAWNGTKGWWNDFNAGRGKVYAGKEFLHDIFNTVD</sequence>
<accession>A0ABS3Z7G8</accession>
<dbReference type="RefSeq" id="WP_209144940.1">
    <property type="nucleotide sequence ID" value="NZ_JAGHKO010000024.1"/>
</dbReference>